<dbReference type="GO" id="GO:0016747">
    <property type="term" value="F:acyltransferase activity, transferring groups other than amino-acyl groups"/>
    <property type="evidence" value="ECO:0007669"/>
    <property type="project" value="InterPro"/>
</dbReference>
<accession>A0A1Q9D287</accession>
<evidence type="ECO:0000313" key="4">
    <source>
        <dbReference type="Proteomes" id="UP000186817"/>
    </source>
</evidence>
<dbReference type="EMBL" id="LSRX01000768">
    <property type="protein sequence ID" value="OLP89299.1"/>
    <property type="molecule type" value="Genomic_DNA"/>
</dbReference>
<evidence type="ECO:0000259" key="2">
    <source>
        <dbReference type="Pfam" id="PF00583"/>
    </source>
</evidence>
<evidence type="ECO:0000256" key="1">
    <source>
        <dbReference type="SAM" id="MobiDB-lite"/>
    </source>
</evidence>
<dbReference type="InterPro" id="IPR016181">
    <property type="entry name" value="Acyl_CoA_acyltransferase"/>
</dbReference>
<name>A0A1Q9D287_SYMMI</name>
<sequence>MTVAPPRGGPRPPPRLPTSPGTWVREARQRALVAAFFQGRAERLRQKPPKRHKVLVVDGSDGTAPVAACELQQTQPSVAFLRSMAVAPHCRRRGYARRLLRFMSRPLAVGAGPLRLPKQRLLPLRSLLTNLGIGFVGSLRAEVEEFQGEIVWSYGPAST</sequence>
<dbReference type="Gene3D" id="3.40.630.30">
    <property type="match status" value="1"/>
</dbReference>
<dbReference type="OrthoDB" id="249099at2759"/>
<protein>
    <recommendedName>
        <fullName evidence="2">N-acetyltransferase domain-containing protein</fullName>
    </recommendedName>
</protein>
<comment type="caution">
    <text evidence="3">The sequence shown here is derived from an EMBL/GenBank/DDBJ whole genome shotgun (WGS) entry which is preliminary data.</text>
</comment>
<dbReference type="SUPFAM" id="SSF55729">
    <property type="entry name" value="Acyl-CoA N-acyltransferases (Nat)"/>
    <property type="match status" value="1"/>
</dbReference>
<dbReference type="Proteomes" id="UP000186817">
    <property type="component" value="Unassembled WGS sequence"/>
</dbReference>
<keyword evidence="4" id="KW-1185">Reference proteome</keyword>
<feature type="region of interest" description="Disordered" evidence="1">
    <location>
        <begin position="1"/>
        <end position="21"/>
    </location>
</feature>
<reference evidence="3 4" key="1">
    <citation type="submission" date="2016-02" db="EMBL/GenBank/DDBJ databases">
        <title>Genome analysis of coral dinoflagellate symbionts highlights evolutionary adaptations to a symbiotic lifestyle.</title>
        <authorList>
            <person name="Aranda M."/>
            <person name="Li Y."/>
            <person name="Liew Y.J."/>
            <person name="Baumgarten S."/>
            <person name="Simakov O."/>
            <person name="Wilson M."/>
            <person name="Piel J."/>
            <person name="Ashoor H."/>
            <person name="Bougouffa S."/>
            <person name="Bajic V.B."/>
            <person name="Ryu T."/>
            <person name="Ravasi T."/>
            <person name="Bayer T."/>
            <person name="Micklem G."/>
            <person name="Kim H."/>
            <person name="Bhak J."/>
            <person name="Lajeunesse T.C."/>
            <person name="Voolstra C.R."/>
        </authorList>
    </citation>
    <scope>NUCLEOTIDE SEQUENCE [LARGE SCALE GENOMIC DNA]</scope>
    <source>
        <strain evidence="3 4">CCMP2467</strain>
    </source>
</reference>
<dbReference type="AlphaFoldDB" id="A0A1Q9D287"/>
<dbReference type="InterPro" id="IPR000182">
    <property type="entry name" value="GNAT_dom"/>
</dbReference>
<dbReference type="Pfam" id="PF00583">
    <property type="entry name" value="Acetyltransf_1"/>
    <property type="match status" value="1"/>
</dbReference>
<proteinExistence type="predicted"/>
<gene>
    <name evidence="3" type="ORF">AK812_SmicGene29256</name>
</gene>
<dbReference type="CDD" id="cd04301">
    <property type="entry name" value="NAT_SF"/>
    <property type="match status" value="1"/>
</dbReference>
<organism evidence="3 4">
    <name type="scientific">Symbiodinium microadriaticum</name>
    <name type="common">Dinoflagellate</name>
    <name type="synonym">Zooxanthella microadriatica</name>
    <dbReference type="NCBI Taxonomy" id="2951"/>
    <lineage>
        <taxon>Eukaryota</taxon>
        <taxon>Sar</taxon>
        <taxon>Alveolata</taxon>
        <taxon>Dinophyceae</taxon>
        <taxon>Suessiales</taxon>
        <taxon>Symbiodiniaceae</taxon>
        <taxon>Symbiodinium</taxon>
    </lineage>
</organism>
<feature type="compositionally biased region" description="Pro residues" evidence="1">
    <location>
        <begin position="7"/>
        <end position="17"/>
    </location>
</feature>
<evidence type="ECO:0000313" key="3">
    <source>
        <dbReference type="EMBL" id="OLP89299.1"/>
    </source>
</evidence>
<feature type="domain" description="N-acetyltransferase" evidence="2">
    <location>
        <begin position="36"/>
        <end position="102"/>
    </location>
</feature>